<feature type="transmembrane region" description="Helical" evidence="10">
    <location>
        <begin position="206"/>
        <end position="228"/>
    </location>
</feature>
<dbReference type="HAMAP" id="MF_01582">
    <property type="entry name" value="Ser_Thr_transp_SstT"/>
    <property type="match status" value="1"/>
</dbReference>
<keyword evidence="6" id="KW-0029">Amino-acid transport</keyword>
<comment type="caution">
    <text evidence="11">The sequence shown here is derived from an EMBL/GenBank/DDBJ whole genome shotgun (WGS) entry which is preliminary data.</text>
</comment>
<evidence type="ECO:0000256" key="4">
    <source>
        <dbReference type="ARBA" id="ARBA00022692"/>
    </source>
</evidence>
<dbReference type="GO" id="GO:0015826">
    <property type="term" value="P:threonine transport"/>
    <property type="evidence" value="ECO:0007669"/>
    <property type="project" value="InterPro"/>
</dbReference>
<dbReference type="GO" id="GO:0032329">
    <property type="term" value="P:serine transport"/>
    <property type="evidence" value="ECO:0007669"/>
    <property type="project" value="InterPro"/>
</dbReference>
<gene>
    <name evidence="11" type="primary">sstT</name>
    <name evidence="11" type="ORF">IAA69_09145</name>
</gene>
<dbReference type="GO" id="GO:0005886">
    <property type="term" value="C:plasma membrane"/>
    <property type="evidence" value="ECO:0007669"/>
    <property type="project" value="UniProtKB-SubCell"/>
</dbReference>
<dbReference type="Proteomes" id="UP000824261">
    <property type="component" value="Unassembled WGS sequence"/>
</dbReference>
<evidence type="ECO:0000313" key="12">
    <source>
        <dbReference type="Proteomes" id="UP000824261"/>
    </source>
</evidence>
<evidence type="ECO:0000256" key="6">
    <source>
        <dbReference type="ARBA" id="ARBA00022970"/>
    </source>
</evidence>
<evidence type="ECO:0000256" key="7">
    <source>
        <dbReference type="ARBA" id="ARBA00022989"/>
    </source>
</evidence>
<evidence type="ECO:0000256" key="2">
    <source>
        <dbReference type="ARBA" id="ARBA00022448"/>
    </source>
</evidence>
<feature type="transmembrane region" description="Helical" evidence="10">
    <location>
        <begin position="350"/>
        <end position="374"/>
    </location>
</feature>
<keyword evidence="8 10" id="KW-0472">Membrane</keyword>
<dbReference type="Pfam" id="PF00375">
    <property type="entry name" value="SDF"/>
    <property type="match status" value="1"/>
</dbReference>
<keyword evidence="2" id="KW-0813">Transport</keyword>
<dbReference type="EMBL" id="DVGB01000112">
    <property type="protein sequence ID" value="HIR02407.1"/>
    <property type="molecule type" value="Genomic_DNA"/>
</dbReference>
<keyword evidence="3" id="KW-1003">Cell membrane</keyword>
<dbReference type="SUPFAM" id="SSF118215">
    <property type="entry name" value="Proton glutamate symport protein"/>
    <property type="match status" value="1"/>
</dbReference>
<evidence type="ECO:0000256" key="10">
    <source>
        <dbReference type="SAM" id="Phobius"/>
    </source>
</evidence>
<feature type="transmembrane region" description="Helical" evidence="10">
    <location>
        <begin position="165"/>
        <end position="185"/>
    </location>
</feature>
<feature type="transmembrane region" description="Helical" evidence="10">
    <location>
        <begin position="240"/>
        <end position="264"/>
    </location>
</feature>
<dbReference type="Gene3D" id="1.10.3860.10">
    <property type="entry name" value="Sodium:dicarboxylate symporter"/>
    <property type="match status" value="1"/>
</dbReference>
<feature type="transmembrane region" description="Helical" evidence="10">
    <location>
        <begin position="68"/>
        <end position="94"/>
    </location>
</feature>
<proteinExistence type="inferred from homology"/>
<evidence type="ECO:0000256" key="1">
    <source>
        <dbReference type="ARBA" id="ARBA00004141"/>
    </source>
</evidence>
<evidence type="ECO:0000313" key="11">
    <source>
        <dbReference type="EMBL" id="HIR02407.1"/>
    </source>
</evidence>
<keyword evidence="7 10" id="KW-1133">Transmembrane helix</keyword>
<dbReference type="NCBIfam" id="NF010151">
    <property type="entry name" value="PRK13628.1"/>
    <property type="match status" value="1"/>
</dbReference>
<accession>A0A9D1A1L2</accession>
<dbReference type="GO" id="GO:0015293">
    <property type="term" value="F:symporter activity"/>
    <property type="evidence" value="ECO:0007669"/>
    <property type="project" value="UniProtKB-KW"/>
</dbReference>
<feature type="transmembrane region" description="Helical" evidence="10">
    <location>
        <begin position="42"/>
        <end position="62"/>
    </location>
</feature>
<dbReference type="FunFam" id="1.10.3860.10:FF:000003">
    <property type="entry name" value="Serine/threonine transporter sstT"/>
    <property type="match status" value="1"/>
</dbReference>
<dbReference type="PRINTS" id="PR00173">
    <property type="entry name" value="EDTRNSPORT"/>
</dbReference>
<dbReference type="PANTHER" id="PTHR42865:SF8">
    <property type="entry name" value="SERINE_THREONINE TRANSPORTER SSTT"/>
    <property type="match status" value="1"/>
</dbReference>
<evidence type="ECO:0000256" key="3">
    <source>
        <dbReference type="ARBA" id="ARBA00022475"/>
    </source>
</evidence>
<evidence type="ECO:0000256" key="8">
    <source>
        <dbReference type="ARBA" id="ARBA00023136"/>
    </source>
</evidence>
<feature type="transmembrane region" description="Helical" evidence="10">
    <location>
        <begin position="106"/>
        <end position="127"/>
    </location>
</feature>
<evidence type="ECO:0000256" key="5">
    <source>
        <dbReference type="ARBA" id="ARBA00022847"/>
    </source>
</evidence>
<dbReference type="AlphaFoldDB" id="A0A9D1A1L2"/>
<name>A0A9D1A1L2_9ACTN</name>
<dbReference type="InterPro" id="IPR023025">
    <property type="entry name" value="Ser_Thr_transp_SstT"/>
</dbReference>
<dbReference type="InterPro" id="IPR036458">
    <property type="entry name" value="Na:dicarbo_symporter_sf"/>
</dbReference>
<keyword evidence="5" id="KW-0769">Symport</keyword>
<feature type="region of interest" description="Disordered" evidence="9">
    <location>
        <begin position="1"/>
        <end position="22"/>
    </location>
</feature>
<dbReference type="InterPro" id="IPR001991">
    <property type="entry name" value="Na-dicarboxylate_symporter"/>
</dbReference>
<protein>
    <submittedName>
        <fullName evidence="11">Serine/threonine transporter SstT</fullName>
    </submittedName>
</protein>
<sequence>MRKLHIQGRDLTETSSPFDGRKGNPVKELWRKWDSISLIKRIVVGLVIGAILGITCGTVPGLSDVLTLLGTLFTSALKAIAPILVFFLVISALANAKTSGSMSTIVVLYIISTFLAALVAVIASFIFPIEMTLVVDPSVEQTSPEGIGEVLSSLVASIVANPVDALVNANYLGILAWAVMLGVALRAAKAATKDVFHNVADAIGQVVHWIISLAPFGIMGLVFTAVSTNGIEIFTEYGQLLLVLVGCMLFIAFVVNPALVWVNIRKNPYPLVWRCIKESGLTAFFTRSSAANIPVNMTLCRKLGLDEDNYSVSIPLGATINMAGASVTISVMTMTACHTLGIAVDIPTAVILSVLAAVSACGASGVAGGSLLLIPLACSLFGISNDVAMQVVGVGFIIGVIQDSCETALNSSSDVLLTATAEYRARRIAGQEVSFADWEK</sequence>
<organism evidence="11 12">
    <name type="scientific">Candidatus Aveggerthella stercoripullorum</name>
    <dbReference type="NCBI Taxonomy" id="2840688"/>
    <lineage>
        <taxon>Bacteria</taxon>
        <taxon>Bacillati</taxon>
        <taxon>Actinomycetota</taxon>
        <taxon>Coriobacteriia</taxon>
        <taxon>Eggerthellales</taxon>
        <taxon>Eggerthellaceae</taxon>
        <taxon>Eggerthellaceae incertae sedis</taxon>
        <taxon>Candidatus Aveggerthella</taxon>
    </lineage>
</organism>
<evidence type="ECO:0000256" key="9">
    <source>
        <dbReference type="SAM" id="MobiDB-lite"/>
    </source>
</evidence>
<reference evidence="11" key="1">
    <citation type="submission" date="2020-10" db="EMBL/GenBank/DDBJ databases">
        <authorList>
            <person name="Gilroy R."/>
        </authorList>
    </citation>
    <scope>NUCLEOTIDE SEQUENCE</scope>
    <source>
        <strain evidence="11">ChiGjej1B1-2707</strain>
    </source>
</reference>
<comment type="subcellular location">
    <subcellularLocation>
        <location evidence="1">Membrane</location>
        <topology evidence="1">Multi-pass membrane protein</topology>
    </subcellularLocation>
</comment>
<dbReference type="PANTHER" id="PTHR42865">
    <property type="entry name" value="PROTON/GLUTAMATE-ASPARTATE SYMPORTER"/>
    <property type="match status" value="1"/>
</dbReference>
<reference evidence="11" key="2">
    <citation type="journal article" date="2021" name="PeerJ">
        <title>Extensive microbial diversity within the chicken gut microbiome revealed by metagenomics and culture.</title>
        <authorList>
            <person name="Gilroy R."/>
            <person name="Ravi A."/>
            <person name="Getino M."/>
            <person name="Pursley I."/>
            <person name="Horton D.L."/>
            <person name="Alikhan N.F."/>
            <person name="Baker D."/>
            <person name="Gharbi K."/>
            <person name="Hall N."/>
            <person name="Watson M."/>
            <person name="Adriaenssens E.M."/>
            <person name="Foster-Nyarko E."/>
            <person name="Jarju S."/>
            <person name="Secka A."/>
            <person name="Antonio M."/>
            <person name="Oren A."/>
            <person name="Chaudhuri R.R."/>
            <person name="La Ragione R."/>
            <person name="Hildebrand F."/>
            <person name="Pallen M.J."/>
        </authorList>
    </citation>
    <scope>NUCLEOTIDE SEQUENCE</scope>
    <source>
        <strain evidence="11">ChiGjej1B1-2707</strain>
    </source>
</reference>
<keyword evidence="4 10" id="KW-0812">Transmembrane</keyword>